<dbReference type="Ensembl" id="ENSCCET00000033965.1">
    <property type="protein sequence ID" value="ENSCCEP00000022350.1"/>
    <property type="gene ID" value="ENSCCEG00000020206.1"/>
</dbReference>
<comment type="similarity">
    <text evidence="2">Belongs to the synaptogyrin family.</text>
</comment>
<dbReference type="Proteomes" id="UP000694410">
    <property type="component" value="Unplaced"/>
</dbReference>
<feature type="compositionally biased region" description="Polar residues" evidence="7">
    <location>
        <begin position="226"/>
        <end position="243"/>
    </location>
</feature>
<accession>A0A8C0ZI30</accession>
<evidence type="ECO:0000256" key="5">
    <source>
        <dbReference type="ARBA" id="ARBA00023136"/>
    </source>
</evidence>
<sequence length="259" mass="27853">MSSSPGTQPHCAWHPQGWARESSSLPPAPATAGESEHRPAAGRQLPCLGQHLTACSWGMPGTGAMVSPTLPSPGGQGSCALSHGYSRPDGVGEEGSCTQEGGEAQQSDEHGAHARCLPGLAGGLAVPHQISNTTDRKYLVLADLGFSGLWTFLWFIGFCFLTNQWSWTRAEDVYIGADSARAAITFSFFSIFSWGLLLTFAYKRYKMGVEDFAQSYTDPSPEVSAPYSSYPNISHESYQQPPFTHTADAPEGYQPPPVY</sequence>
<feature type="region of interest" description="Disordered" evidence="7">
    <location>
        <begin position="217"/>
        <end position="259"/>
    </location>
</feature>
<organism evidence="10 11">
    <name type="scientific">Cyanistes caeruleus</name>
    <name type="common">Eurasian blue tit</name>
    <name type="synonym">Parus caeruleus</name>
    <dbReference type="NCBI Taxonomy" id="156563"/>
    <lineage>
        <taxon>Eukaryota</taxon>
        <taxon>Metazoa</taxon>
        <taxon>Chordata</taxon>
        <taxon>Craniata</taxon>
        <taxon>Vertebrata</taxon>
        <taxon>Euteleostomi</taxon>
        <taxon>Archelosauria</taxon>
        <taxon>Archosauria</taxon>
        <taxon>Dinosauria</taxon>
        <taxon>Saurischia</taxon>
        <taxon>Theropoda</taxon>
        <taxon>Coelurosauria</taxon>
        <taxon>Aves</taxon>
        <taxon>Neognathae</taxon>
        <taxon>Neoaves</taxon>
        <taxon>Telluraves</taxon>
        <taxon>Australaves</taxon>
        <taxon>Passeriformes</taxon>
        <taxon>Paridae</taxon>
        <taxon>Cyanistes</taxon>
    </lineage>
</organism>
<dbReference type="InterPro" id="IPR016579">
    <property type="entry name" value="Synaptogyrin"/>
</dbReference>
<dbReference type="GO" id="GO:0031594">
    <property type="term" value="C:neuromuscular junction"/>
    <property type="evidence" value="ECO:0007669"/>
    <property type="project" value="TreeGrafter"/>
</dbReference>
<dbReference type="InterPro" id="IPR008253">
    <property type="entry name" value="Marvel"/>
</dbReference>
<reference evidence="10" key="2">
    <citation type="submission" date="2025-09" db="UniProtKB">
        <authorList>
            <consortium name="Ensembl"/>
        </authorList>
    </citation>
    <scope>IDENTIFICATION</scope>
</reference>
<dbReference type="Pfam" id="PF01284">
    <property type="entry name" value="MARVEL"/>
    <property type="match status" value="1"/>
</dbReference>
<feature type="transmembrane region" description="Helical" evidence="8">
    <location>
        <begin position="183"/>
        <end position="202"/>
    </location>
</feature>
<evidence type="ECO:0000256" key="3">
    <source>
        <dbReference type="ARBA" id="ARBA00022692"/>
    </source>
</evidence>
<evidence type="ECO:0000256" key="7">
    <source>
        <dbReference type="SAM" id="MobiDB-lite"/>
    </source>
</evidence>
<evidence type="ECO:0000313" key="11">
    <source>
        <dbReference type="Proteomes" id="UP000694410"/>
    </source>
</evidence>
<keyword evidence="5 6" id="KW-0472">Membrane</keyword>
<keyword evidence="3 6" id="KW-0812">Transmembrane</keyword>
<evidence type="ECO:0000313" key="10">
    <source>
        <dbReference type="Ensembl" id="ENSCCEP00000022350.1"/>
    </source>
</evidence>
<dbReference type="GO" id="GO:0030672">
    <property type="term" value="C:synaptic vesicle membrane"/>
    <property type="evidence" value="ECO:0007669"/>
    <property type="project" value="TreeGrafter"/>
</dbReference>
<dbReference type="PANTHER" id="PTHR10838">
    <property type="entry name" value="SYNAPTOGYRIN"/>
    <property type="match status" value="1"/>
</dbReference>
<feature type="domain" description="MARVEL" evidence="9">
    <location>
        <begin position="56"/>
        <end position="206"/>
    </location>
</feature>
<proteinExistence type="inferred from homology"/>
<dbReference type="PANTHER" id="PTHR10838:SF19">
    <property type="entry name" value="SYNAPTOGYRIN-2 LIKE PROTEIN-RELATED"/>
    <property type="match status" value="1"/>
</dbReference>
<evidence type="ECO:0000259" key="9">
    <source>
        <dbReference type="PROSITE" id="PS51225"/>
    </source>
</evidence>
<keyword evidence="4 8" id="KW-1133">Transmembrane helix</keyword>
<dbReference type="PROSITE" id="PS51225">
    <property type="entry name" value="MARVEL"/>
    <property type="match status" value="1"/>
</dbReference>
<feature type="transmembrane region" description="Helical" evidence="8">
    <location>
        <begin position="138"/>
        <end position="163"/>
    </location>
</feature>
<gene>
    <name evidence="10" type="primary">SYNGR2</name>
</gene>
<evidence type="ECO:0000256" key="6">
    <source>
        <dbReference type="PROSITE-ProRule" id="PRU00581"/>
    </source>
</evidence>
<feature type="region of interest" description="Disordered" evidence="7">
    <location>
        <begin position="66"/>
        <end position="105"/>
    </location>
</feature>
<dbReference type="AlphaFoldDB" id="A0A8C0ZI30"/>
<feature type="region of interest" description="Disordered" evidence="7">
    <location>
        <begin position="1"/>
        <end position="40"/>
    </location>
</feature>
<evidence type="ECO:0000256" key="2">
    <source>
        <dbReference type="ARBA" id="ARBA00010252"/>
    </source>
</evidence>
<evidence type="ECO:0000256" key="1">
    <source>
        <dbReference type="ARBA" id="ARBA00004141"/>
    </source>
</evidence>
<evidence type="ECO:0000256" key="4">
    <source>
        <dbReference type="ARBA" id="ARBA00022989"/>
    </source>
</evidence>
<reference evidence="10" key="1">
    <citation type="submission" date="2025-08" db="UniProtKB">
        <authorList>
            <consortium name="Ensembl"/>
        </authorList>
    </citation>
    <scope>IDENTIFICATION</scope>
</reference>
<keyword evidence="11" id="KW-1185">Reference proteome</keyword>
<comment type="subcellular location">
    <subcellularLocation>
        <location evidence="1">Membrane</location>
        <topology evidence="1">Multi-pass membrane protein</topology>
    </subcellularLocation>
</comment>
<evidence type="ECO:0000256" key="8">
    <source>
        <dbReference type="SAM" id="Phobius"/>
    </source>
</evidence>
<name>A0A8C0ZI30_CYACU</name>
<protein>
    <submittedName>
        <fullName evidence="10">Synaptogyrin 2</fullName>
    </submittedName>
</protein>